<dbReference type="Gene3D" id="3.40.50.150">
    <property type="entry name" value="Vaccinia Virus protein VP39"/>
    <property type="match status" value="1"/>
</dbReference>
<evidence type="ECO:0000313" key="8">
    <source>
        <dbReference type="EMBL" id="WQG86872.1"/>
    </source>
</evidence>
<organism evidence="7 9">
    <name type="scientific">Chitinophaga sancti</name>
    <dbReference type="NCBI Taxonomy" id="1004"/>
    <lineage>
        <taxon>Bacteria</taxon>
        <taxon>Pseudomonadati</taxon>
        <taxon>Bacteroidota</taxon>
        <taxon>Chitinophagia</taxon>
        <taxon>Chitinophagales</taxon>
        <taxon>Chitinophagaceae</taxon>
        <taxon>Chitinophaga</taxon>
    </lineage>
</organism>
<evidence type="ECO:0000313" key="7">
    <source>
        <dbReference type="EMBL" id="SFW90381.1"/>
    </source>
</evidence>
<sequence>MPVLTIQQRNTLESAVKQARKIAEAGARNALHGLAVNNPEPFAHMNPEQRILRNRLRNKARLLGDELPSTGNQQIDHLSYELAYENWHKMLFAKFLEANWLLLHTSGVAVTMDECEELAKEENLTDKWEAAATYASTMLPVIFRPEDPLMQTHFASNDRIKLEEVLDGLDNYIFTADDALGWVYQFWQSEAKKAINDSHEKIDGEKLPAVTQLFTEPYMVHFLIDNTIGAWWVSRHPNETPPVKFEYLRLFEDGTPAAGTFQGWPNSTKEITSLDPCMGSGHFIASLFPVFALLRMYEEGLNKEDATDKVIAENLHGLELDARCTQIAAFNLALTAWKFIGYYKPLPEMNIACSGLAPKGKREDWVKLVGKVVDPLLKARMENGMKVLYDHFQLAPELGSLLDPSTIKADMYTASFKELQPALLKALEFEADKDQIERGVMAAGIAKAGQILARKYVLQITNVPYLGKGKMDDCLYNFSVKYYFEAKSDLATVFLDKQLKMAILGGTVCSVLPQSWLLITSYKKFRERLLNTKIWNLVGTLGSGAFSQISGEVVKAIVVAISNIIPDHNHQLSSIDVSEASSVELKDSLLKSNELVKLNQLGQLKNPDSRVTLQISENRGKLLSEYATSNIGIQTGDNDQFIRCFWEVPLVGKNYEYFQRTSSKPSFYEGLEQIIFWENGKGKLVKQTGFRDRLSKDIQEKLEKVHLGFVVHRMGNLPCSIAVAKLYDQNGAIIIPKSNDYLKQIWSFLESAEFIRDVRVLDKKMGVNPSTLIKIPFDIEHWQKVADVKYPNGLPKPYSDGATQWLFHGHPAKAESPLQAASIRLLGYRWPAENDSEMELAVDAKELIKQIKGFNSLIDEDGILCIPSVNGELGASERLRTYLQAVFGSEWGNNTISQLLRKEGAKESNLEDWLRVSFFEQHCKLFQNRPFIWHIWDGRKDGFSALVNYHKLNKENLQRLIFTYLGDWIRQCEAKKKSGESGAEGLLSAALKLKEKLEAILEGEAPYDIFVRWKPLERQPIGWEPDLDDGVRLNIRPFITADVLRKKPNIKWGIDRGKNPPSSYWGEVRDNNKHLSLEEKRKVR</sequence>
<evidence type="ECO:0000313" key="9">
    <source>
        <dbReference type="Proteomes" id="UP000183788"/>
    </source>
</evidence>
<feature type="domain" description="Type II methyltransferase M.TaqI-like" evidence="6">
    <location>
        <begin position="313"/>
        <end position="535"/>
    </location>
</feature>
<dbReference type="PANTHER" id="PTHR33841:SF1">
    <property type="entry name" value="DNA METHYLTRANSFERASE A"/>
    <property type="match status" value="1"/>
</dbReference>
<evidence type="ECO:0000256" key="5">
    <source>
        <dbReference type="ARBA" id="ARBA00047942"/>
    </source>
</evidence>
<gene>
    <name evidence="7" type="ORF">SAMN05661012_06603</name>
    <name evidence="8" type="ORF">SR876_18295</name>
</gene>
<accession>A0A1K1T2S7</accession>
<evidence type="ECO:0000256" key="2">
    <source>
        <dbReference type="ARBA" id="ARBA00022603"/>
    </source>
</evidence>
<name>A0A1K1T2S7_9BACT</name>
<dbReference type="InterPro" id="IPR011639">
    <property type="entry name" value="MethylTrfase_TaqI-like_dom"/>
</dbReference>
<dbReference type="Pfam" id="PF07669">
    <property type="entry name" value="Eco57I"/>
    <property type="match status" value="1"/>
</dbReference>
<dbReference type="EC" id="2.1.1.72" evidence="1"/>
<dbReference type="EMBL" id="CP140154">
    <property type="protein sequence ID" value="WQG86872.1"/>
    <property type="molecule type" value="Genomic_DNA"/>
</dbReference>
<dbReference type="InterPro" id="IPR050953">
    <property type="entry name" value="N4_N6_ade-DNA_methylase"/>
</dbReference>
<keyword evidence="2" id="KW-0489">Methyltransferase</keyword>
<dbReference type="SUPFAM" id="SSF53335">
    <property type="entry name" value="S-adenosyl-L-methionine-dependent methyltransferases"/>
    <property type="match status" value="1"/>
</dbReference>
<keyword evidence="10" id="KW-1185">Reference proteome</keyword>
<dbReference type="GO" id="GO:0009007">
    <property type="term" value="F:site-specific DNA-methyltransferase (adenine-specific) activity"/>
    <property type="evidence" value="ECO:0007669"/>
    <property type="project" value="UniProtKB-EC"/>
</dbReference>
<evidence type="ECO:0000256" key="4">
    <source>
        <dbReference type="ARBA" id="ARBA00022691"/>
    </source>
</evidence>
<dbReference type="RefSeq" id="WP_072366583.1">
    <property type="nucleotide sequence ID" value="NZ_CP139972.1"/>
</dbReference>
<evidence type="ECO:0000313" key="10">
    <source>
        <dbReference type="Proteomes" id="UP001326715"/>
    </source>
</evidence>
<keyword evidence="3" id="KW-0808">Transferase</keyword>
<dbReference type="InterPro" id="IPR029063">
    <property type="entry name" value="SAM-dependent_MTases_sf"/>
</dbReference>
<reference evidence="8 10" key="2">
    <citation type="submission" date="2023-11" db="EMBL/GenBank/DDBJ databases">
        <title>MicrobeMod: A computational toolkit for identifying prokaryotic methylation and restriction-modification with nanopore sequencing.</title>
        <authorList>
            <person name="Crits-Christoph A."/>
            <person name="Kang S.C."/>
            <person name="Lee H."/>
            <person name="Ostrov N."/>
        </authorList>
    </citation>
    <scope>NUCLEOTIDE SEQUENCE [LARGE SCALE GENOMIC DNA]</scope>
    <source>
        <strain evidence="8 10">ATCC 23090</strain>
    </source>
</reference>
<dbReference type="GO" id="GO:0032259">
    <property type="term" value="P:methylation"/>
    <property type="evidence" value="ECO:0007669"/>
    <property type="project" value="UniProtKB-KW"/>
</dbReference>
<dbReference type="OrthoDB" id="32195at2"/>
<evidence type="ECO:0000256" key="3">
    <source>
        <dbReference type="ARBA" id="ARBA00022679"/>
    </source>
</evidence>
<dbReference type="EMBL" id="FPIZ01000048">
    <property type="protein sequence ID" value="SFW90381.1"/>
    <property type="molecule type" value="Genomic_DNA"/>
</dbReference>
<dbReference type="STRING" id="1004.SAMN05661012_06603"/>
<dbReference type="AlphaFoldDB" id="A0A1K1T2S7"/>
<reference evidence="7 9" key="1">
    <citation type="submission" date="2016-11" db="EMBL/GenBank/DDBJ databases">
        <authorList>
            <person name="Jaros S."/>
            <person name="Januszkiewicz K."/>
            <person name="Wedrychowicz H."/>
        </authorList>
    </citation>
    <scope>NUCLEOTIDE SEQUENCE [LARGE SCALE GENOMIC DNA]</scope>
    <source>
        <strain evidence="7 9">DSM 784</strain>
    </source>
</reference>
<protein>
    <recommendedName>
        <fullName evidence="1">site-specific DNA-methyltransferase (adenine-specific)</fullName>
        <ecNumber evidence="1">2.1.1.72</ecNumber>
    </recommendedName>
</protein>
<dbReference type="GO" id="GO:0006304">
    <property type="term" value="P:DNA modification"/>
    <property type="evidence" value="ECO:0007669"/>
    <property type="project" value="InterPro"/>
</dbReference>
<comment type="catalytic activity">
    <reaction evidence="5">
        <text>a 2'-deoxyadenosine in DNA + S-adenosyl-L-methionine = an N(6)-methyl-2'-deoxyadenosine in DNA + S-adenosyl-L-homocysteine + H(+)</text>
        <dbReference type="Rhea" id="RHEA:15197"/>
        <dbReference type="Rhea" id="RHEA-COMP:12418"/>
        <dbReference type="Rhea" id="RHEA-COMP:12419"/>
        <dbReference type="ChEBI" id="CHEBI:15378"/>
        <dbReference type="ChEBI" id="CHEBI:57856"/>
        <dbReference type="ChEBI" id="CHEBI:59789"/>
        <dbReference type="ChEBI" id="CHEBI:90615"/>
        <dbReference type="ChEBI" id="CHEBI:90616"/>
        <dbReference type="EC" id="2.1.1.72"/>
    </reaction>
</comment>
<proteinExistence type="predicted"/>
<dbReference type="PANTHER" id="PTHR33841">
    <property type="entry name" value="DNA METHYLTRANSFERASE YEEA-RELATED"/>
    <property type="match status" value="1"/>
</dbReference>
<dbReference type="Proteomes" id="UP000183788">
    <property type="component" value="Unassembled WGS sequence"/>
</dbReference>
<evidence type="ECO:0000259" key="6">
    <source>
        <dbReference type="Pfam" id="PF07669"/>
    </source>
</evidence>
<evidence type="ECO:0000256" key="1">
    <source>
        <dbReference type="ARBA" id="ARBA00011900"/>
    </source>
</evidence>
<keyword evidence="4" id="KW-0949">S-adenosyl-L-methionine</keyword>
<dbReference type="Proteomes" id="UP001326715">
    <property type="component" value="Chromosome"/>
</dbReference>